<evidence type="ECO:0000313" key="1">
    <source>
        <dbReference type="EMBL" id="SDO76694.1"/>
    </source>
</evidence>
<dbReference type="InterPro" id="IPR037187">
    <property type="entry name" value="DnaK_N"/>
</dbReference>
<dbReference type="STRING" id="91360.SAMN05660330_01023"/>
<dbReference type="EMBL" id="FNJI01000005">
    <property type="protein sequence ID" value="SDO76694.1"/>
    <property type="molecule type" value="Genomic_DNA"/>
</dbReference>
<dbReference type="AlphaFoldDB" id="A0A1H0M8F0"/>
<accession>A0A1H0M8F0</accession>
<keyword evidence="2" id="KW-1185">Reference proteome</keyword>
<dbReference type="RefSeq" id="WP_176761097.1">
    <property type="nucleotide sequence ID" value="NZ_FNJI01000005.1"/>
</dbReference>
<protein>
    <submittedName>
        <fullName evidence="1">Uncharacterized protein</fullName>
    </submittedName>
</protein>
<evidence type="ECO:0000313" key="2">
    <source>
        <dbReference type="Proteomes" id="UP000199073"/>
    </source>
</evidence>
<dbReference type="Proteomes" id="UP000199073">
    <property type="component" value="Unassembled WGS sequence"/>
</dbReference>
<dbReference type="SUPFAM" id="SSF109635">
    <property type="entry name" value="DnaK suppressor protein DksA, alpha-hairpin domain"/>
    <property type="match status" value="1"/>
</dbReference>
<reference evidence="1 2" key="1">
    <citation type="submission" date="2016-10" db="EMBL/GenBank/DDBJ databases">
        <authorList>
            <person name="de Groot N.N."/>
        </authorList>
    </citation>
    <scope>NUCLEOTIDE SEQUENCE [LARGE SCALE GENOMIC DNA]</scope>
    <source>
        <strain evidence="1 2">DSM 12130</strain>
    </source>
</reference>
<organism evidence="1 2">
    <name type="scientific">Desulforhopalus singaporensis</name>
    <dbReference type="NCBI Taxonomy" id="91360"/>
    <lineage>
        <taxon>Bacteria</taxon>
        <taxon>Pseudomonadati</taxon>
        <taxon>Thermodesulfobacteriota</taxon>
        <taxon>Desulfobulbia</taxon>
        <taxon>Desulfobulbales</taxon>
        <taxon>Desulfocapsaceae</taxon>
        <taxon>Desulforhopalus</taxon>
    </lineage>
</organism>
<proteinExistence type="predicted"/>
<gene>
    <name evidence="1" type="ORF">SAMN05660330_01023</name>
</gene>
<name>A0A1H0M8F0_9BACT</name>
<sequence>MGTMDVSGGYLPLESERYMNEDQLRYFKMVLLGLRVDLVNKSSTSRKNLHE</sequence>